<dbReference type="Gene3D" id="3.20.20.80">
    <property type="entry name" value="Glycosidases"/>
    <property type="match status" value="2"/>
</dbReference>
<dbReference type="Gene3D" id="2.60.40.1180">
    <property type="entry name" value="Golgi alpha-mannosidase II"/>
    <property type="match status" value="2"/>
</dbReference>
<evidence type="ECO:0000256" key="5">
    <source>
        <dbReference type="ARBA" id="ARBA00023157"/>
    </source>
</evidence>
<keyword evidence="6 8" id="KW-0326">Glycosidase</keyword>
<dbReference type="CDD" id="cd14752">
    <property type="entry name" value="GH31_N"/>
    <property type="match status" value="1"/>
</dbReference>
<comment type="similarity">
    <text evidence="2 8">Belongs to the glycosyl hydrolase 31 family.</text>
</comment>
<gene>
    <name evidence="11" type="ORF">CYNAS_LOCUS13534</name>
</gene>
<dbReference type="PANTHER" id="PTHR22762:SF94">
    <property type="entry name" value="P-TYPE DOMAIN-CONTAINING PROTEIN"/>
    <property type="match status" value="1"/>
</dbReference>
<keyword evidence="12" id="KW-1185">Reference proteome</keyword>
<keyword evidence="4" id="KW-0472">Membrane</keyword>
<dbReference type="GO" id="GO:0005975">
    <property type="term" value="P:carbohydrate metabolic process"/>
    <property type="evidence" value="ECO:0007669"/>
    <property type="project" value="InterPro"/>
</dbReference>
<evidence type="ECO:0000256" key="4">
    <source>
        <dbReference type="ARBA" id="ARBA00023136"/>
    </source>
</evidence>
<evidence type="ECO:0000313" key="11">
    <source>
        <dbReference type="EMBL" id="CAJ0601551.1"/>
    </source>
</evidence>
<keyword evidence="9" id="KW-0732">Signal</keyword>
<dbReference type="SUPFAM" id="SSF51445">
    <property type="entry name" value="(Trans)glycosidases"/>
    <property type="match status" value="1"/>
</dbReference>
<dbReference type="CDD" id="cd00111">
    <property type="entry name" value="Trefoil"/>
    <property type="match status" value="1"/>
</dbReference>
<evidence type="ECO:0000256" key="6">
    <source>
        <dbReference type="ARBA" id="ARBA00023295"/>
    </source>
</evidence>
<dbReference type="InterPro" id="IPR000322">
    <property type="entry name" value="Glyco_hydro_31_TIM"/>
</dbReference>
<dbReference type="Proteomes" id="UP001176961">
    <property type="component" value="Unassembled WGS sequence"/>
</dbReference>
<feature type="domain" description="P-type" evidence="10">
    <location>
        <begin position="14"/>
        <end position="62"/>
    </location>
</feature>
<dbReference type="InterPro" id="IPR048395">
    <property type="entry name" value="Glyco_hydro_31_C"/>
</dbReference>
<comment type="caution">
    <text evidence="11">The sequence shown here is derived from an EMBL/GenBank/DDBJ whole genome shotgun (WGS) entry which is preliminary data.</text>
</comment>
<feature type="signal peptide" evidence="9">
    <location>
        <begin position="1"/>
        <end position="17"/>
    </location>
</feature>
<feature type="chain" id="PRO_5041281602" description="P-type domain-containing protein" evidence="9">
    <location>
        <begin position="18"/>
        <end position="821"/>
    </location>
</feature>
<dbReference type="AlphaFoldDB" id="A0AA36M7V4"/>
<dbReference type="GO" id="GO:0016020">
    <property type="term" value="C:membrane"/>
    <property type="evidence" value="ECO:0007669"/>
    <property type="project" value="UniProtKB-SubCell"/>
</dbReference>
<dbReference type="FunFam" id="2.60.40.1180:FF:000023">
    <property type="entry name" value="neutral alpha-glucosidase AB isoform X2"/>
    <property type="match status" value="1"/>
</dbReference>
<dbReference type="Pfam" id="PF00088">
    <property type="entry name" value="Trefoil"/>
    <property type="match status" value="1"/>
</dbReference>
<dbReference type="EMBL" id="CATQJL010000305">
    <property type="protein sequence ID" value="CAJ0601551.1"/>
    <property type="molecule type" value="Genomic_DNA"/>
</dbReference>
<evidence type="ECO:0000256" key="7">
    <source>
        <dbReference type="PROSITE-ProRule" id="PRU00779"/>
    </source>
</evidence>
<dbReference type="SMART" id="SM00018">
    <property type="entry name" value="PD"/>
    <property type="match status" value="1"/>
</dbReference>
<reference evidence="11" key="1">
    <citation type="submission" date="2023-07" db="EMBL/GenBank/DDBJ databases">
        <authorList>
            <consortium name="CYATHOMIX"/>
        </authorList>
    </citation>
    <scope>NUCLEOTIDE SEQUENCE</scope>
    <source>
        <strain evidence="11">N/A</strain>
    </source>
</reference>
<dbReference type="GO" id="GO:0030246">
    <property type="term" value="F:carbohydrate binding"/>
    <property type="evidence" value="ECO:0007669"/>
    <property type="project" value="InterPro"/>
</dbReference>
<dbReference type="SUPFAM" id="SSF74650">
    <property type="entry name" value="Galactose mutarotase-like"/>
    <property type="match status" value="1"/>
</dbReference>
<dbReference type="InterPro" id="IPR000519">
    <property type="entry name" value="P_trefoil_dom"/>
</dbReference>
<dbReference type="PANTHER" id="PTHR22762">
    <property type="entry name" value="ALPHA-GLUCOSIDASE"/>
    <property type="match status" value="1"/>
</dbReference>
<proteinExistence type="inferred from homology"/>
<sequence>MQWVQFYLLLIIHQVVAVDENSRVDCYPEPGATQAACEARGCVWKEASQDSPIGIPWCFYSQELGYKVDMHGSDFMQLSPVNPTTAYGENISPLYLTVKPNGATLLLSIGTSDRYVPPIHLPKNPGKSADSLVFSDSVIGKANVFAFRVVRKSTGTKLWDTSIGGMQFADKFIQIATYLPSKNLFGFGQHVHKRLKHDLSRYIVWPMFARDIAPDSTSPLSTQNLYGVHPFYICVENDGLAHGVFIFNSNAQEIVTGPAPHLIYRTIGGQLDIAFFPGPTPEEVVQQYLAHIGTPFLPAYWALGYQLSRWNYKDLDELKKVIARTQAARVPLDIAVADIDYMDRYKDFTVGAGWSDFAAYVNELHNKDLYLVLIFDPAIQADYDSFQRGLDKNVSFIEWAKQSQVPMSIQKLYPMAANTMIMLGNVWPDRNTAFPDFLDPNNQTQDWWTLESQMFHDKIPFDGMWIDMNEPSNFDTDTYQNSYLRFDDAPKPHLSCPISGPDAELDNPPYKTYAVYNRPADELCTKTLCMLAKTARRTMNFFDTKNLYGAMEFNWFGLPYVGSDICGFSGNTTEELCLRWHQMGAFHSFCRDHNAYDGIPQDPAVWPSVATAARIALGFRYKYLPYLYSLHYAATAEGHTVVRPLFFEFPHDTVTMEVDHQFMWGSALMIAPAVDEGVTAVHAYFPDDVWYSLVTESYAARMDVGYIDVEARLDSLTPVYARGGYVIPRQASNMTTTQSRRNPLELLITMGSNITSQGELYWDAGDDLYDTLESHKRHHWSFKFEVNMENALLTGICDSCDATVSIPPLNIIEVFGYNYYP</sequence>
<dbReference type="InterPro" id="IPR017853">
    <property type="entry name" value="GH"/>
</dbReference>
<dbReference type="SUPFAM" id="SSF51011">
    <property type="entry name" value="Glycosyl hydrolase domain"/>
    <property type="match status" value="1"/>
</dbReference>
<keyword evidence="3 8" id="KW-0378">Hydrolase</keyword>
<evidence type="ECO:0000313" key="12">
    <source>
        <dbReference type="Proteomes" id="UP001176961"/>
    </source>
</evidence>
<protein>
    <recommendedName>
        <fullName evidence="10">P-type domain-containing protein</fullName>
    </recommendedName>
</protein>
<dbReference type="Pfam" id="PF01055">
    <property type="entry name" value="Glyco_hydro_31_2nd"/>
    <property type="match status" value="1"/>
</dbReference>
<evidence type="ECO:0000256" key="9">
    <source>
        <dbReference type="SAM" id="SignalP"/>
    </source>
</evidence>
<evidence type="ECO:0000256" key="3">
    <source>
        <dbReference type="ARBA" id="ARBA00022801"/>
    </source>
</evidence>
<dbReference type="InterPro" id="IPR013780">
    <property type="entry name" value="Glyco_hydro_b"/>
</dbReference>
<organism evidence="11 12">
    <name type="scientific">Cylicocyclus nassatus</name>
    <name type="common">Nematode worm</name>
    <dbReference type="NCBI Taxonomy" id="53992"/>
    <lineage>
        <taxon>Eukaryota</taxon>
        <taxon>Metazoa</taxon>
        <taxon>Ecdysozoa</taxon>
        <taxon>Nematoda</taxon>
        <taxon>Chromadorea</taxon>
        <taxon>Rhabditida</taxon>
        <taxon>Rhabditina</taxon>
        <taxon>Rhabditomorpha</taxon>
        <taxon>Strongyloidea</taxon>
        <taxon>Strongylidae</taxon>
        <taxon>Cylicocyclus</taxon>
    </lineage>
</organism>
<evidence type="ECO:0000256" key="8">
    <source>
        <dbReference type="RuleBase" id="RU361185"/>
    </source>
</evidence>
<dbReference type="Gene3D" id="4.10.110.10">
    <property type="entry name" value="Spasmolytic Protein, domain 1"/>
    <property type="match status" value="1"/>
</dbReference>
<dbReference type="Pfam" id="PF21365">
    <property type="entry name" value="Glyco_hydro_31_3rd"/>
    <property type="match status" value="1"/>
</dbReference>
<evidence type="ECO:0000259" key="10">
    <source>
        <dbReference type="PROSITE" id="PS51448"/>
    </source>
</evidence>
<dbReference type="Gene3D" id="2.60.40.1760">
    <property type="entry name" value="glycosyl hydrolase (family 31)"/>
    <property type="match status" value="1"/>
</dbReference>
<comment type="subcellular location">
    <subcellularLocation>
        <location evidence="1">Membrane</location>
    </subcellularLocation>
</comment>
<dbReference type="GO" id="GO:0004558">
    <property type="term" value="F:alpha-1,4-glucosidase activity"/>
    <property type="evidence" value="ECO:0007669"/>
    <property type="project" value="TreeGrafter"/>
</dbReference>
<comment type="caution">
    <text evidence="7">Lacks conserved residue(s) required for the propagation of feature annotation.</text>
</comment>
<dbReference type="PROSITE" id="PS00129">
    <property type="entry name" value="GLYCOSYL_HYDROL_F31_1"/>
    <property type="match status" value="1"/>
</dbReference>
<dbReference type="InterPro" id="IPR030458">
    <property type="entry name" value="Glyco_hydro_31_AS"/>
</dbReference>
<dbReference type="InterPro" id="IPR044913">
    <property type="entry name" value="P_trefoil_dom_sf"/>
</dbReference>
<dbReference type="InterPro" id="IPR011013">
    <property type="entry name" value="Gal_mutarotase_sf_dom"/>
</dbReference>
<evidence type="ECO:0000256" key="2">
    <source>
        <dbReference type="ARBA" id="ARBA00007806"/>
    </source>
</evidence>
<keyword evidence="5" id="KW-1015">Disulfide bond</keyword>
<evidence type="ECO:0000256" key="1">
    <source>
        <dbReference type="ARBA" id="ARBA00004370"/>
    </source>
</evidence>
<feature type="non-terminal residue" evidence="11">
    <location>
        <position position="821"/>
    </location>
</feature>
<name>A0AA36M7V4_CYLNA</name>
<accession>A0AA36M7V4</accession>
<dbReference type="PROSITE" id="PS51448">
    <property type="entry name" value="P_TREFOIL_2"/>
    <property type="match status" value="1"/>
</dbReference>